<dbReference type="EMBL" id="AUSU01000002">
    <property type="protein sequence ID" value="EPS74745.1"/>
    <property type="molecule type" value="Genomic_DNA"/>
</dbReference>
<keyword evidence="2" id="KW-1185">Reference proteome</keyword>
<evidence type="ECO:0000313" key="1">
    <source>
        <dbReference type="EMBL" id="EPS74745.1"/>
    </source>
</evidence>
<proteinExistence type="predicted"/>
<evidence type="ECO:0000313" key="2">
    <source>
        <dbReference type="Proteomes" id="UP000015453"/>
    </source>
</evidence>
<organism evidence="1 2">
    <name type="scientific">Genlisea aurea</name>
    <dbReference type="NCBI Taxonomy" id="192259"/>
    <lineage>
        <taxon>Eukaryota</taxon>
        <taxon>Viridiplantae</taxon>
        <taxon>Streptophyta</taxon>
        <taxon>Embryophyta</taxon>
        <taxon>Tracheophyta</taxon>
        <taxon>Spermatophyta</taxon>
        <taxon>Magnoliopsida</taxon>
        <taxon>eudicotyledons</taxon>
        <taxon>Gunneridae</taxon>
        <taxon>Pentapetalae</taxon>
        <taxon>asterids</taxon>
        <taxon>lamiids</taxon>
        <taxon>Lamiales</taxon>
        <taxon>Lentibulariaceae</taxon>
        <taxon>Genlisea</taxon>
    </lineage>
</organism>
<gene>
    <name evidence="1" type="ORF">M569_00020</name>
</gene>
<name>S8D5P9_9LAMI</name>
<accession>S8D5P9</accession>
<comment type="caution">
    <text evidence="1">The sequence shown here is derived from an EMBL/GenBank/DDBJ whole genome shotgun (WGS) entry which is preliminary data.</text>
</comment>
<sequence length="103" mass="11175">MFVVIAPENRLSRSFRLGLSIRNKLGCSIKKPGRGDPLLSQPGNVGLTSTLLGFYGIMRYTSPWRQIGVESSAMLGQASHKIEIPAGQGQANLGSKENLWCSK</sequence>
<dbReference type="AlphaFoldDB" id="S8D5P9"/>
<reference evidence="1 2" key="1">
    <citation type="journal article" date="2013" name="BMC Genomics">
        <title>The miniature genome of a carnivorous plant Genlisea aurea contains a low number of genes and short non-coding sequences.</title>
        <authorList>
            <person name="Leushkin E.V."/>
            <person name="Sutormin R.A."/>
            <person name="Nabieva E.R."/>
            <person name="Penin A.A."/>
            <person name="Kondrashov A.S."/>
            <person name="Logacheva M.D."/>
        </authorList>
    </citation>
    <scope>NUCLEOTIDE SEQUENCE [LARGE SCALE GENOMIC DNA]</scope>
</reference>
<dbReference type="Proteomes" id="UP000015453">
    <property type="component" value="Unassembled WGS sequence"/>
</dbReference>
<protein>
    <submittedName>
        <fullName evidence="1">Uncharacterized protein</fullName>
    </submittedName>
</protein>